<dbReference type="EMBL" id="BOLY01000004">
    <property type="protein sequence ID" value="GIZ43673.1"/>
    <property type="molecule type" value="Genomic_DNA"/>
</dbReference>
<gene>
    <name evidence="1" type="ORF">CKM354_000689000</name>
</gene>
<evidence type="ECO:0000313" key="1">
    <source>
        <dbReference type="EMBL" id="GIZ43673.1"/>
    </source>
</evidence>
<dbReference type="AlphaFoldDB" id="A0A9P3CJ48"/>
<evidence type="ECO:0000313" key="2">
    <source>
        <dbReference type="Proteomes" id="UP000825890"/>
    </source>
</evidence>
<comment type="caution">
    <text evidence="1">The sequence shown here is derived from an EMBL/GenBank/DDBJ whole genome shotgun (WGS) entry which is preliminary data.</text>
</comment>
<dbReference type="GeneID" id="68292465"/>
<sequence length="67" mass="7335">MLRTVHWSEPCFLVPASCDRRRQRTVSGQTGTCAAGAGESIADVQQQMQQQAGCSWLEVLRKSAKLA</sequence>
<dbReference type="RefSeq" id="XP_044658160.1">
    <property type="nucleotide sequence ID" value="XM_044802225.1"/>
</dbReference>
<keyword evidence="2" id="KW-1185">Reference proteome</keyword>
<protein>
    <submittedName>
        <fullName evidence="1">Uncharacterized protein</fullName>
    </submittedName>
</protein>
<reference evidence="1 2" key="1">
    <citation type="submission" date="2021-01" db="EMBL/GenBank/DDBJ databases">
        <title>Cercospora kikuchii MAFF 305040 whole genome shotgun sequence.</title>
        <authorList>
            <person name="Kashiwa T."/>
            <person name="Suzuki T."/>
        </authorList>
    </citation>
    <scope>NUCLEOTIDE SEQUENCE [LARGE SCALE GENOMIC DNA]</scope>
    <source>
        <strain evidence="1 2">MAFF 305040</strain>
    </source>
</reference>
<accession>A0A9P3CJ48</accession>
<organism evidence="1 2">
    <name type="scientific">Cercospora kikuchii</name>
    <dbReference type="NCBI Taxonomy" id="84275"/>
    <lineage>
        <taxon>Eukaryota</taxon>
        <taxon>Fungi</taxon>
        <taxon>Dikarya</taxon>
        <taxon>Ascomycota</taxon>
        <taxon>Pezizomycotina</taxon>
        <taxon>Dothideomycetes</taxon>
        <taxon>Dothideomycetidae</taxon>
        <taxon>Mycosphaerellales</taxon>
        <taxon>Mycosphaerellaceae</taxon>
        <taxon>Cercospora</taxon>
    </lineage>
</organism>
<name>A0A9P3CJ48_9PEZI</name>
<dbReference type="Proteomes" id="UP000825890">
    <property type="component" value="Unassembled WGS sequence"/>
</dbReference>
<proteinExistence type="predicted"/>